<comment type="similarity">
    <text evidence="1">Belongs to the TfdA dioxygenase family.</text>
</comment>
<gene>
    <name evidence="7" type="ORF">OL599_20045</name>
</gene>
<dbReference type="AlphaFoldDB" id="A0AA41YMY2"/>
<protein>
    <submittedName>
        <fullName evidence="7">TauD/TfdA family dioxygenase</fullName>
    </submittedName>
</protein>
<organism evidence="7 8">
    <name type="scientific">Limobrevibacterium gyesilva</name>
    <dbReference type="NCBI Taxonomy" id="2991712"/>
    <lineage>
        <taxon>Bacteria</taxon>
        <taxon>Pseudomonadati</taxon>
        <taxon>Pseudomonadota</taxon>
        <taxon>Alphaproteobacteria</taxon>
        <taxon>Acetobacterales</taxon>
        <taxon>Acetobacteraceae</taxon>
        <taxon>Limobrevibacterium</taxon>
    </lineage>
</organism>
<evidence type="ECO:0000259" key="6">
    <source>
        <dbReference type="Pfam" id="PF02668"/>
    </source>
</evidence>
<dbReference type="Gene3D" id="3.60.130.10">
    <property type="entry name" value="Clavaminate synthase-like"/>
    <property type="match status" value="1"/>
</dbReference>
<feature type="domain" description="TauD/TfdA-like" evidence="6">
    <location>
        <begin position="11"/>
        <end position="284"/>
    </location>
</feature>
<dbReference type="InterPro" id="IPR003819">
    <property type="entry name" value="TauD/TfdA-like"/>
</dbReference>
<evidence type="ECO:0000313" key="7">
    <source>
        <dbReference type="EMBL" id="MCW3476864.1"/>
    </source>
</evidence>
<sequence>MANTIRPADPAAQPGFFGVVSGVDLRRPLTPDEVAAIEAGMDRFAVLLFRDQPLDDELQLAFTRNFGELELATGDLAQGEERRLRMEINDISNLDRNNNLMARDDRKRLFGLGNMLWHSDSSFKPTPAKYSLLSARVLPATGGNTEFADMRAAWDALDGETQAQVRDLVCDHSQLFSRGVLGFTDFTEAERAKWAPVPQRLVRRHPVTGRLSLYLSSHAGTIHGWPVPEARMLLRDLAEHATQRRFVHVHEWRQNDLVMWDNRVTMHRARRYPADQLRELHRTTVADAAPTLQQAA</sequence>
<dbReference type="EMBL" id="JAPDNT010000025">
    <property type="protein sequence ID" value="MCW3476864.1"/>
    <property type="molecule type" value="Genomic_DNA"/>
</dbReference>
<dbReference type="Proteomes" id="UP001165679">
    <property type="component" value="Unassembled WGS sequence"/>
</dbReference>
<keyword evidence="3 7" id="KW-0223">Dioxygenase</keyword>
<dbReference type="Pfam" id="PF02668">
    <property type="entry name" value="TauD"/>
    <property type="match status" value="1"/>
</dbReference>
<dbReference type="RefSeq" id="WP_264715705.1">
    <property type="nucleotide sequence ID" value="NZ_JAPDNT010000025.1"/>
</dbReference>
<evidence type="ECO:0000256" key="3">
    <source>
        <dbReference type="ARBA" id="ARBA00022964"/>
    </source>
</evidence>
<dbReference type="InterPro" id="IPR051178">
    <property type="entry name" value="TfdA_dioxygenase"/>
</dbReference>
<keyword evidence="5" id="KW-0408">Iron</keyword>
<keyword evidence="2" id="KW-0479">Metal-binding</keyword>
<dbReference type="PANTHER" id="PTHR43779">
    <property type="entry name" value="DIOXYGENASE RV0097-RELATED"/>
    <property type="match status" value="1"/>
</dbReference>
<accession>A0AA41YMY2</accession>
<evidence type="ECO:0000256" key="2">
    <source>
        <dbReference type="ARBA" id="ARBA00022723"/>
    </source>
</evidence>
<name>A0AA41YMY2_9PROT</name>
<dbReference type="PANTHER" id="PTHR43779:SF3">
    <property type="entry name" value="(3R)-3-[(CARBOXYMETHYL)AMINO]FATTY ACID OXYGENASE_DECARBOXYLASE"/>
    <property type="match status" value="1"/>
</dbReference>
<dbReference type="InterPro" id="IPR042098">
    <property type="entry name" value="TauD-like_sf"/>
</dbReference>
<reference evidence="7" key="2">
    <citation type="submission" date="2022-10" db="EMBL/GenBank/DDBJ databases">
        <authorList>
            <person name="Trinh H.N."/>
        </authorList>
    </citation>
    <scope>NUCLEOTIDE SEQUENCE</scope>
    <source>
        <strain evidence="7">RN2-1</strain>
    </source>
</reference>
<keyword evidence="8" id="KW-1185">Reference proteome</keyword>
<proteinExistence type="inferred from homology"/>
<evidence type="ECO:0000256" key="1">
    <source>
        <dbReference type="ARBA" id="ARBA00005896"/>
    </source>
</evidence>
<dbReference type="GO" id="GO:0016706">
    <property type="term" value="F:2-oxoglutarate-dependent dioxygenase activity"/>
    <property type="evidence" value="ECO:0007669"/>
    <property type="project" value="UniProtKB-ARBA"/>
</dbReference>
<reference evidence="7" key="1">
    <citation type="submission" date="2022-09" db="EMBL/GenBank/DDBJ databases">
        <title>Rhodovastum sp. nov. RN2-1 isolated from soil in Seongnam, South Korea.</title>
        <authorList>
            <person name="Le N.T."/>
        </authorList>
    </citation>
    <scope>NUCLEOTIDE SEQUENCE</scope>
    <source>
        <strain evidence="7">RN2-1</strain>
    </source>
</reference>
<evidence type="ECO:0000256" key="5">
    <source>
        <dbReference type="ARBA" id="ARBA00023004"/>
    </source>
</evidence>
<keyword evidence="4" id="KW-0560">Oxidoreductase</keyword>
<comment type="caution">
    <text evidence="7">The sequence shown here is derived from an EMBL/GenBank/DDBJ whole genome shotgun (WGS) entry which is preliminary data.</text>
</comment>
<dbReference type="GO" id="GO:0046872">
    <property type="term" value="F:metal ion binding"/>
    <property type="evidence" value="ECO:0007669"/>
    <property type="project" value="UniProtKB-KW"/>
</dbReference>
<evidence type="ECO:0000256" key="4">
    <source>
        <dbReference type="ARBA" id="ARBA00023002"/>
    </source>
</evidence>
<dbReference type="SUPFAM" id="SSF51197">
    <property type="entry name" value="Clavaminate synthase-like"/>
    <property type="match status" value="1"/>
</dbReference>
<evidence type="ECO:0000313" key="8">
    <source>
        <dbReference type="Proteomes" id="UP001165679"/>
    </source>
</evidence>